<comment type="caution">
    <text evidence="5">The sequence shown here is derived from an EMBL/GenBank/DDBJ whole genome shotgun (WGS) entry which is preliminary data.</text>
</comment>
<dbReference type="InterPro" id="IPR036527">
    <property type="entry name" value="SCP2_sterol-bd_dom_sf"/>
</dbReference>
<proteinExistence type="predicted"/>
<evidence type="ECO:0000256" key="3">
    <source>
        <dbReference type="SAM" id="Phobius"/>
    </source>
</evidence>
<dbReference type="SUPFAM" id="SSF53474">
    <property type="entry name" value="alpha/beta-Hydrolases"/>
    <property type="match status" value="1"/>
</dbReference>
<feature type="compositionally biased region" description="Polar residues" evidence="2">
    <location>
        <begin position="639"/>
        <end position="648"/>
    </location>
</feature>
<evidence type="ECO:0000259" key="4">
    <source>
        <dbReference type="Pfam" id="PF01764"/>
    </source>
</evidence>
<dbReference type="PANTHER" id="PTHR46086">
    <property type="entry name" value="ALPHA/BETA-HYDROLASES SUPERFAMILY PROTEIN"/>
    <property type="match status" value="1"/>
</dbReference>
<dbReference type="InterPro" id="IPR029058">
    <property type="entry name" value="AB_hydrolase_fold"/>
</dbReference>
<dbReference type="PANTHER" id="PTHR46086:SF4">
    <property type="entry name" value="ALPHA_BETA-HYDROLASES SUPERFAMILY PROTEIN"/>
    <property type="match status" value="1"/>
</dbReference>
<accession>A0A4S4EYB4</accession>
<dbReference type="Pfam" id="PF01764">
    <property type="entry name" value="Lipase_3"/>
    <property type="match status" value="1"/>
</dbReference>
<keyword evidence="3" id="KW-0472">Membrane</keyword>
<feature type="region of interest" description="Disordered" evidence="2">
    <location>
        <begin position="469"/>
        <end position="488"/>
    </location>
</feature>
<organism evidence="5 6">
    <name type="scientific">Camellia sinensis var. sinensis</name>
    <name type="common">China tea</name>
    <dbReference type="NCBI Taxonomy" id="542762"/>
    <lineage>
        <taxon>Eukaryota</taxon>
        <taxon>Viridiplantae</taxon>
        <taxon>Streptophyta</taxon>
        <taxon>Embryophyta</taxon>
        <taxon>Tracheophyta</taxon>
        <taxon>Spermatophyta</taxon>
        <taxon>Magnoliopsida</taxon>
        <taxon>eudicotyledons</taxon>
        <taxon>Gunneridae</taxon>
        <taxon>Pentapetalae</taxon>
        <taxon>asterids</taxon>
        <taxon>Ericales</taxon>
        <taxon>Theaceae</taxon>
        <taxon>Camellia</taxon>
    </lineage>
</organism>
<feature type="domain" description="Fungal lipase-type" evidence="4">
    <location>
        <begin position="116"/>
        <end position="276"/>
    </location>
</feature>
<evidence type="ECO:0000256" key="2">
    <source>
        <dbReference type="SAM" id="MobiDB-lite"/>
    </source>
</evidence>
<dbReference type="InterPro" id="IPR002921">
    <property type="entry name" value="Fungal_lipase-type"/>
</dbReference>
<dbReference type="CDD" id="cd00519">
    <property type="entry name" value="Lipase_3"/>
    <property type="match status" value="1"/>
</dbReference>
<dbReference type="EMBL" id="SDRB02001392">
    <property type="protein sequence ID" value="THG21456.1"/>
    <property type="molecule type" value="Genomic_DNA"/>
</dbReference>
<dbReference type="Gene3D" id="3.30.1050.10">
    <property type="entry name" value="SCP2 sterol-binding domain"/>
    <property type="match status" value="1"/>
</dbReference>
<evidence type="ECO:0000256" key="1">
    <source>
        <dbReference type="ARBA" id="ARBA00022801"/>
    </source>
</evidence>
<keyword evidence="6" id="KW-1185">Reference proteome</keyword>
<evidence type="ECO:0000313" key="6">
    <source>
        <dbReference type="Proteomes" id="UP000306102"/>
    </source>
</evidence>
<name>A0A4S4EYB4_CAMSN</name>
<feature type="transmembrane region" description="Helical" evidence="3">
    <location>
        <begin position="198"/>
        <end position="219"/>
    </location>
</feature>
<dbReference type="SUPFAM" id="SSF55718">
    <property type="entry name" value="SCP-like"/>
    <property type="match status" value="1"/>
</dbReference>
<keyword evidence="3" id="KW-1133">Transmembrane helix</keyword>
<dbReference type="Gene3D" id="3.40.50.1820">
    <property type="entry name" value="alpha/beta hydrolase"/>
    <property type="match status" value="1"/>
</dbReference>
<keyword evidence="1" id="KW-0378">Hydrolase</keyword>
<feature type="region of interest" description="Disordered" evidence="2">
    <location>
        <begin position="622"/>
        <end position="666"/>
    </location>
</feature>
<evidence type="ECO:0000313" key="5">
    <source>
        <dbReference type="EMBL" id="THG21456.1"/>
    </source>
</evidence>
<protein>
    <recommendedName>
        <fullName evidence="4">Fungal lipase-type domain-containing protein</fullName>
    </recommendedName>
</protein>
<reference evidence="5 6" key="1">
    <citation type="journal article" date="2018" name="Proc. Natl. Acad. Sci. U.S.A.">
        <title>Draft genome sequence of Camellia sinensis var. sinensis provides insights into the evolution of the tea genome and tea quality.</title>
        <authorList>
            <person name="Wei C."/>
            <person name="Yang H."/>
            <person name="Wang S."/>
            <person name="Zhao J."/>
            <person name="Liu C."/>
            <person name="Gao L."/>
            <person name="Xia E."/>
            <person name="Lu Y."/>
            <person name="Tai Y."/>
            <person name="She G."/>
            <person name="Sun J."/>
            <person name="Cao H."/>
            <person name="Tong W."/>
            <person name="Gao Q."/>
            <person name="Li Y."/>
            <person name="Deng W."/>
            <person name="Jiang X."/>
            <person name="Wang W."/>
            <person name="Chen Q."/>
            <person name="Zhang S."/>
            <person name="Li H."/>
            <person name="Wu J."/>
            <person name="Wang P."/>
            <person name="Li P."/>
            <person name="Shi C."/>
            <person name="Zheng F."/>
            <person name="Jian J."/>
            <person name="Huang B."/>
            <person name="Shan D."/>
            <person name="Shi M."/>
            <person name="Fang C."/>
            <person name="Yue Y."/>
            <person name="Li F."/>
            <person name="Li D."/>
            <person name="Wei S."/>
            <person name="Han B."/>
            <person name="Jiang C."/>
            <person name="Yin Y."/>
            <person name="Xia T."/>
            <person name="Zhang Z."/>
            <person name="Bennetzen J.L."/>
            <person name="Zhao S."/>
            <person name="Wan X."/>
        </authorList>
    </citation>
    <scope>NUCLEOTIDE SEQUENCE [LARGE SCALE GENOMIC DNA]</scope>
    <source>
        <strain evidence="6">cv. Shuchazao</strain>
        <tissue evidence="5">Leaf</tissue>
    </source>
</reference>
<dbReference type="InterPro" id="IPR044819">
    <property type="entry name" value="OBL-like"/>
</dbReference>
<sequence>MMMMRLLCFDYRVGSVVKPPGRSSATFTSVLANLDARVELDKSITTNESSKYGASLSIMASKLSYENEAFVQTIVTDHWKMEFLGFFNFWNDYEEQISTQAMMFNDTTSNLDLIMVAFRGTEPFDADKWRTDVDFSWFDLHDVGKIHGGFMKALGLQKKTGWPKEIDMGPGQPSFAYYTIRQKLKDILMDKKYEKTKFIVTGHSLGGALAILFVAVLVLHEEAWLLERLDGVYTFGQPRVGNEQFGEFMKEKLRVYDVKYLRYVYCNDMVPRLPYDNNIFLYKHFGPCLYFTSCYKGKVVEEEPNKNYFSLLWAIPMFLNAVMEMIRGFIIPYIKGTVYKEGWLLRLLRLIGFAIPGFSAHFPQDYVNSTRLGYVQELEPELDWPYEDEKPDAIFSFTDEDFFKIASWQMHPLIAFMSHSNYFWDGCTFAMNVEGSLSAAQKFTPVIFPKPSKMRGHHCSAYGASQIASQKETRSSPANGQSFATQKDDYSEEALDDISLETTVMQMMHPRCRSCCIWLRELPNDWNQPANNYSTRSSTTNGQSFVAQKDDFSEEALDDDSLETAVMRRMCSRCRLSYKWLRGLRGLMSSWVSGVPNWFVWQKNFEGLDMGRVITIRTQRRNIQKKYPGDQNDMKKSGENSSLAQSKGQAEEKESPKLASQIKRSANREQLAKVHAELRAKERASLTGLKKALMESENETDEDGELGSKKVLTKEDMFEAFTVEQTFLGGKPTEATILKEPASIEVSECNMEKASQASDQT</sequence>
<dbReference type="GO" id="GO:0006629">
    <property type="term" value="P:lipid metabolic process"/>
    <property type="evidence" value="ECO:0007669"/>
    <property type="project" value="InterPro"/>
</dbReference>
<keyword evidence="3" id="KW-0812">Transmembrane</keyword>
<feature type="compositionally biased region" description="Polar residues" evidence="2">
    <location>
        <begin position="469"/>
        <end position="485"/>
    </location>
</feature>
<dbReference type="AlphaFoldDB" id="A0A4S4EYB4"/>
<dbReference type="Proteomes" id="UP000306102">
    <property type="component" value="Unassembled WGS sequence"/>
</dbReference>
<dbReference type="STRING" id="542762.A0A4S4EYB4"/>
<gene>
    <name evidence="5" type="ORF">TEA_001074</name>
</gene>
<dbReference type="GO" id="GO:0004806">
    <property type="term" value="F:triacylglycerol lipase activity"/>
    <property type="evidence" value="ECO:0007669"/>
    <property type="project" value="InterPro"/>
</dbReference>